<organism evidence="1">
    <name type="scientific">Anguilla anguilla</name>
    <name type="common">European freshwater eel</name>
    <name type="synonym">Muraena anguilla</name>
    <dbReference type="NCBI Taxonomy" id="7936"/>
    <lineage>
        <taxon>Eukaryota</taxon>
        <taxon>Metazoa</taxon>
        <taxon>Chordata</taxon>
        <taxon>Craniata</taxon>
        <taxon>Vertebrata</taxon>
        <taxon>Euteleostomi</taxon>
        <taxon>Actinopterygii</taxon>
        <taxon>Neopterygii</taxon>
        <taxon>Teleostei</taxon>
        <taxon>Anguilliformes</taxon>
        <taxon>Anguillidae</taxon>
        <taxon>Anguilla</taxon>
    </lineage>
</organism>
<name>A0A0E9X6L3_ANGAN</name>
<accession>A0A0E9X6L3</accession>
<sequence length="74" mass="8949">MYWYPLSKISFNRNKLMYNHYVFNERDIQKYSQLCIQQHVLQLCVLSQLFNSICGDPFMVWHRAQASATTEPRF</sequence>
<reference evidence="1" key="2">
    <citation type="journal article" date="2015" name="Fish Shellfish Immunol.">
        <title>Early steps in the European eel (Anguilla anguilla)-Vibrio vulnificus interaction in the gills: Role of the RtxA13 toxin.</title>
        <authorList>
            <person name="Callol A."/>
            <person name="Pajuelo D."/>
            <person name="Ebbesson L."/>
            <person name="Teles M."/>
            <person name="MacKenzie S."/>
            <person name="Amaro C."/>
        </authorList>
    </citation>
    <scope>NUCLEOTIDE SEQUENCE</scope>
</reference>
<dbReference type="EMBL" id="GBXM01010215">
    <property type="protein sequence ID" value="JAH98362.1"/>
    <property type="molecule type" value="Transcribed_RNA"/>
</dbReference>
<dbReference type="AlphaFoldDB" id="A0A0E9X6L3"/>
<reference evidence="1" key="1">
    <citation type="submission" date="2014-11" db="EMBL/GenBank/DDBJ databases">
        <authorList>
            <person name="Amaro Gonzalez C."/>
        </authorList>
    </citation>
    <scope>NUCLEOTIDE SEQUENCE</scope>
</reference>
<evidence type="ECO:0000313" key="1">
    <source>
        <dbReference type="EMBL" id="JAH98362.1"/>
    </source>
</evidence>
<protein>
    <submittedName>
        <fullName evidence="1">Uncharacterized protein</fullName>
    </submittedName>
</protein>
<proteinExistence type="predicted"/>